<accession>D2UDP2</accession>
<evidence type="ECO:0000313" key="3">
    <source>
        <dbReference type="Proteomes" id="UP000001890"/>
    </source>
</evidence>
<feature type="compositionally biased region" description="Polar residues" evidence="1">
    <location>
        <begin position="391"/>
        <end position="403"/>
    </location>
</feature>
<evidence type="ECO:0000256" key="1">
    <source>
        <dbReference type="SAM" id="MobiDB-lite"/>
    </source>
</evidence>
<feature type="region of interest" description="Disordered" evidence="1">
    <location>
        <begin position="391"/>
        <end position="429"/>
    </location>
</feature>
<organism evidence="2 3">
    <name type="scientific">Xanthomonas albilineans (strain GPE PC73 / CFBP 7063)</name>
    <dbReference type="NCBI Taxonomy" id="380358"/>
    <lineage>
        <taxon>Bacteria</taxon>
        <taxon>Pseudomonadati</taxon>
        <taxon>Pseudomonadota</taxon>
        <taxon>Gammaproteobacteria</taxon>
        <taxon>Lysobacterales</taxon>
        <taxon>Lysobacteraceae</taxon>
        <taxon>Xanthomonas</taxon>
    </lineage>
</organism>
<feature type="region of interest" description="Disordered" evidence="1">
    <location>
        <begin position="464"/>
        <end position="614"/>
    </location>
</feature>
<feature type="region of interest" description="Disordered" evidence="1">
    <location>
        <begin position="71"/>
        <end position="124"/>
    </location>
</feature>
<feature type="compositionally biased region" description="Low complexity" evidence="1">
    <location>
        <begin position="588"/>
        <end position="614"/>
    </location>
</feature>
<protein>
    <submittedName>
        <fullName evidence="2">Probable xsa-associated protein</fullName>
    </submittedName>
</protein>
<feature type="compositionally biased region" description="Basic and acidic residues" evidence="1">
    <location>
        <begin position="78"/>
        <end position="93"/>
    </location>
</feature>
<proteinExistence type="predicted"/>
<sequence length="637" mass="69105">MTVNNCHTSLQAQMPPYDGSEISVCQTEFAAPEFDNLLASSVASVSVGKPIPLEKDSLYCTRNHSEFKLSAPGSRLSVSRDRGTNPFRTETRGSLDSIESVKGFQQSSHNDKETCSPTSSDADRRLDRQLSTLAQRKPSDTPSDVSVTNKGGVLAAKEPTVPDASLEEIEQTMIAFAYLLIAQHGGVKSVEAVKQLNDLLNNTASNSATRRYLRDFFYALHMLDVPSICDPKDATHINKRSELVKKFIKAINMGASLHAQGAEKADKVYKGLLDLNSSGGTVSHKAWSDTWAALNDALHSHSGKSYSEMKHMEEYYKQHVEPRVRRRAQFVYCGDIKDNPNALVASGAWSASWNIVQGLMCAKAVNPMEKGQALAHACQTLHKMPDFLRLPQNNQKSQNNQDGGNRHADSPVNQAGGVRSDAYTPTIDNRPVNIVKGSKIYLYGLKHDADRIQSPMVNRAVRAEHRNTGSDLADQSAELPFSTSQTQSDSSEHTLGTPLLNDTSSRPPGSQVAETPSPPSPPSPPSQLRQTDRKLSPDEESARRAAPPRLVDELKNYSVTRLRKTSRGKELLSGGANPSTSLTPTPEPGSSQSSEGSTSALSRSSSLGLSSLSPSRRVILGTGLGTNNAAELQKYSI</sequence>
<dbReference type="Proteomes" id="UP000001890">
    <property type="component" value="Chromosome"/>
</dbReference>
<dbReference type="EMBL" id="FP565176">
    <property type="protein sequence ID" value="CBA16011.1"/>
    <property type="molecule type" value="Genomic_DNA"/>
</dbReference>
<gene>
    <name evidence="2" type="primary">xapH</name>
    <name evidence="2" type="ordered locus">XALc_1506</name>
</gene>
<keyword evidence="3" id="KW-1185">Reference proteome</keyword>
<feature type="compositionally biased region" description="Pro residues" evidence="1">
    <location>
        <begin position="516"/>
        <end position="525"/>
    </location>
</feature>
<name>D2UDP2_XANAP</name>
<evidence type="ECO:0000313" key="2">
    <source>
        <dbReference type="EMBL" id="CBA16011.1"/>
    </source>
</evidence>
<dbReference type="AlphaFoldDB" id="D2UDP2"/>
<reference evidence="2 3" key="1">
    <citation type="journal article" date="2009" name="BMC Genomics">
        <title>The complete genome sequence of Xanthomonas albilineans provides new insights into the reductive genome evolution of the xylem-limited Xanthomonadaceae.</title>
        <authorList>
            <person name="Pieretti I."/>
            <person name="Royer M."/>
            <person name="Barbe V."/>
            <person name="Carrere S."/>
            <person name="Koebnik R."/>
            <person name="Cociancich S."/>
            <person name="Couloux A."/>
            <person name="Darrasse A."/>
            <person name="Gouzy J."/>
            <person name="Jacques M.A."/>
            <person name="Lauber E."/>
            <person name="Manceau C."/>
            <person name="Mangenot S."/>
            <person name="Poussier S."/>
            <person name="Segurens B."/>
            <person name="Szurek B."/>
            <person name="Verdier V."/>
            <person name="Arlat M."/>
            <person name="Rott P."/>
        </authorList>
    </citation>
    <scope>NUCLEOTIDE SEQUENCE [LARGE SCALE GENOMIC DNA]</scope>
    <source>
        <strain evidence="3">GPE PC73 / CFBP 7063</strain>
    </source>
</reference>
<dbReference type="STRING" id="380358.XALC_1506"/>
<dbReference type="KEGG" id="xal:XALC_1506"/>
<feature type="compositionally biased region" description="Basic and acidic residues" evidence="1">
    <location>
        <begin position="530"/>
        <end position="543"/>
    </location>
</feature>
<feature type="compositionally biased region" description="Polar residues" evidence="1">
    <location>
        <begin position="500"/>
        <end position="514"/>
    </location>
</feature>